<gene>
    <name evidence="3" type="ORF">NT6N_19290</name>
</gene>
<evidence type="ECO:0000313" key="3">
    <source>
        <dbReference type="EMBL" id="BDS06889.1"/>
    </source>
</evidence>
<feature type="signal peptide" evidence="1">
    <location>
        <begin position="1"/>
        <end position="22"/>
    </location>
</feature>
<dbReference type="InterPro" id="IPR013424">
    <property type="entry name" value="Ice-binding_C"/>
</dbReference>
<dbReference type="EMBL" id="AP026866">
    <property type="protein sequence ID" value="BDS06889.1"/>
    <property type="molecule type" value="Genomic_DNA"/>
</dbReference>
<feature type="chain" id="PRO_5043378144" description="Ice-binding protein C-terminal domain-containing protein" evidence="1">
    <location>
        <begin position="23"/>
        <end position="126"/>
    </location>
</feature>
<evidence type="ECO:0000259" key="2">
    <source>
        <dbReference type="Pfam" id="PF07589"/>
    </source>
</evidence>
<feature type="domain" description="Ice-binding protein C-terminal" evidence="2">
    <location>
        <begin position="103"/>
        <end position="125"/>
    </location>
</feature>
<evidence type="ECO:0000256" key="1">
    <source>
        <dbReference type="SAM" id="SignalP"/>
    </source>
</evidence>
<name>A0AAT9FLS9_9BACT</name>
<dbReference type="AlphaFoldDB" id="A0AAT9FLS9"/>
<dbReference type="NCBIfam" id="TIGR02595">
    <property type="entry name" value="PEP_CTERM"/>
    <property type="match status" value="1"/>
</dbReference>
<accession>A0AAT9FLS9</accession>
<organism evidence="3">
    <name type="scientific">Oceaniferula spumae</name>
    <dbReference type="NCBI Taxonomy" id="2979115"/>
    <lineage>
        <taxon>Bacteria</taxon>
        <taxon>Pseudomonadati</taxon>
        <taxon>Verrucomicrobiota</taxon>
        <taxon>Verrucomicrobiia</taxon>
        <taxon>Verrucomicrobiales</taxon>
        <taxon>Verrucomicrobiaceae</taxon>
        <taxon>Oceaniferula</taxon>
    </lineage>
</organism>
<keyword evidence="1" id="KW-0732">Signal</keyword>
<dbReference type="KEGG" id="osu:NT6N_19290"/>
<proteinExistence type="predicted"/>
<reference evidence="3" key="1">
    <citation type="submission" date="2024-07" db="EMBL/GenBank/DDBJ databases">
        <title>Complete genome sequence of Verrucomicrobiaceae bacterium NT6N.</title>
        <authorList>
            <person name="Huang C."/>
            <person name="Takami H."/>
            <person name="Hamasaki K."/>
        </authorList>
    </citation>
    <scope>NUCLEOTIDE SEQUENCE</scope>
    <source>
        <strain evidence="3">NT6N</strain>
    </source>
</reference>
<protein>
    <recommendedName>
        <fullName evidence="2">Ice-binding protein C-terminal domain-containing protein</fullName>
    </recommendedName>
</protein>
<dbReference type="Pfam" id="PF07589">
    <property type="entry name" value="PEP-CTERM"/>
    <property type="match status" value="1"/>
</dbReference>
<sequence length="126" mass="12940">MKIKLPLLTLAATIVVAQPALAVVIASSDFSGSVGATGSNGTVIDTDGDTFNDMTTGRNNPGSGNNTGVSNLFGTNAYAALFMQSDNTSGNTISEFNAYSLQAIPEPSTTALLGLGGLALILRRRW</sequence>